<dbReference type="AlphaFoldDB" id="A0A6I3WD08"/>
<sequence length="249" mass="27435">MTCLHEWLECEPLQVDEQLYAVLSNASDCKALAAWRQAGGGSPSPLWAGSEYADWQEVMPYAAVVAIDSAFLDWVAACEGDDWGWLAVSSCSLQTVVEHLCSLTKVLLPEGQAVFFRFWDGACLLPVLQALGPQAGEVIPVFRRYWINGQSHEVTGAVMGSARKSPWWKVPAPVLKRLEERSTVTLVDNLLQWLEEQRSDLHSAFALTTLRHKVTYFVGGPNEGHQALAAYLSSELGKPSDRDPAPLPV</sequence>
<evidence type="ECO:0000313" key="2">
    <source>
        <dbReference type="EMBL" id="MUF04496.1"/>
    </source>
</evidence>
<dbReference type="Proteomes" id="UP000438196">
    <property type="component" value="Unassembled WGS sequence"/>
</dbReference>
<evidence type="ECO:0000313" key="3">
    <source>
        <dbReference type="Proteomes" id="UP000438196"/>
    </source>
</evidence>
<evidence type="ECO:0000259" key="1">
    <source>
        <dbReference type="Pfam" id="PF13503"/>
    </source>
</evidence>
<comment type="caution">
    <text evidence="2">The sequence shown here is derived from an EMBL/GenBank/DDBJ whole genome shotgun (WGS) entry which is preliminary data.</text>
</comment>
<organism evidence="2 3">
    <name type="scientific">Pseudomonas spelaei</name>
    <dbReference type="NCBI Taxonomy" id="1055469"/>
    <lineage>
        <taxon>Bacteria</taxon>
        <taxon>Pseudomonadati</taxon>
        <taxon>Pseudomonadota</taxon>
        <taxon>Gammaproteobacteria</taxon>
        <taxon>Pseudomonadales</taxon>
        <taxon>Pseudomonadaceae</taxon>
        <taxon>Pseudomonas</taxon>
    </lineage>
</organism>
<dbReference type="RefSeq" id="WP_155582849.1">
    <property type="nucleotide sequence ID" value="NZ_JBHSTH010000032.1"/>
</dbReference>
<feature type="domain" description="DUF4123" evidence="1">
    <location>
        <begin position="19"/>
        <end position="134"/>
    </location>
</feature>
<keyword evidence="3" id="KW-1185">Reference proteome</keyword>
<dbReference type="Pfam" id="PF13503">
    <property type="entry name" value="DUF4123"/>
    <property type="match status" value="1"/>
</dbReference>
<proteinExistence type="predicted"/>
<accession>A0A6I3WD08</accession>
<protein>
    <submittedName>
        <fullName evidence="2">DUF4123 domain-containing protein</fullName>
    </submittedName>
</protein>
<dbReference type="OrthoDB" id="955748at2"/>
<name>A0A6I3WD08_9PSED</name>
<dbReference type="InterPro" id="IPR025391">
    <property type="entry name" value="DUF4123"/>
</dbReference>
<gene>
    <name evidence="2" type="ORF">GNF76_09125</name>
</gene>
<dbReference type="EMBL" id="WNNK01000006">
    <property type="protein sequence ID" value="MUF04496.1"/>
    <property type="molecule type" value="Genomic_DNA"/>
</dbReference>
<reference evidence="2 3" key="1">
    <citation type="submission" date="2019-11" db="EMBL/GenBank/DDBJ databases">
        <title>Pseudomonas karstica sp. nov. and Pseudomonas spelaei sp. nov. from karst caves.</title>
        <authorList>
            <person name="Zeman M."/>
        </authorList>
    </citation>
    <scope>NUCLEOTIDE SEQUENCE [LARGE SCALE GENOMIC DNA]</scope>
    <source>
        <strain evidence="2 3">CCM 7893</strain>
    </source>
</reference>